<evidence type="ECO:0008006" key="8">
    <source>
        <dbReference type="Google" id="ProtNLM"/>
    </source>
</evidence>
<dbReference type="GO" id="GO:0000978">
    <property type="term" value="F:RNA polymerase II cis-regulatory region sequence-specific DNA binding"/>
    <property type="evidence" value="ECO:0007669"/>
    <property type="project" value="TreeGrafter"/>
</dbReference>
<evidence type="ECO:0000256" key="2">
    <source>
        <dbReference type="SAM" id="MobiDB-lite"/>
    </source>
</evidence>
<dbReference type="PROSITE" id="PS50090">
    <property type="entry name" value="MYB_LIKE"/>
    <property type="match status" value="2"/>
</dbReference>
<dbReference type="Proteomes" id="UP000688137">
    <property type="component" value="Unassembled WGS sequence"/>
</dbReference>
<proteinExistence type="predicted"/>
<feature type="domain" description="HTH myb-type" evidence="5">
    <location>
        <begin position="73"/>
        <end position="127"/>
    </location>
</feature>
<dbReference type="PANTHER" id="PTHR45614:SF69">
    <property type="entry name" value="CHROMOSOME UNDETERMINED SCAFFOLD_38, WHOLE GENOME SHOTGUN SEQUENCE"/>
    <property type="match status" value="1"/>
</dbReference>
<reference evidence="6" key="1">
    <citation type="submission" date="2021-01" db="EMBL/GenBank/DDBJ databases">
        <authorList>
            <consortium name="Genoscope - CEA"/>
            <person name="William W."/>
        </authorList>
    </citation>
    <scope>NUCLEOTIDE SEQUENCE</scope>
</reference>
<evidence type="ECO:0000256" key="1">
    <source>
        <dbReference type="SAM" id="Coils"/>
    </source>
</evidence>
<dbReference type="PROSITE" id="PS51293">
    <property type="entry name" value="SANT"/>
    <property type="match status" value="1"/>
</dbReference>
<evidence type="ECO:0000259" key="4">
    <source>
        <dbReference type="PROSITE" id="PS51293"/>
    </source>
</evidence>
<dbReference type="InterPro" id="IPR050560">
    <property type="entry name" value="MYB_TF"/>
</dbReference>
<protein>
    <recommendedName>
        <fullName evidence="8">Homeodomain protein</fullName>
    </recommendedName>
</protein>
<evidence type="ECO:0000313" key="6">
    <source>
        <dbReference type="EMBL" id="CAD8103863.1"/>
    </source>
</evidence>
<feature type="coiled-coil region" evidence="1">
    <location>
        <begin position="243"/>
        <end position="293"/>
    </location>
</feature>
<accession>A0A8S1PMB0</accession>
<feature type="domain" description="Myb-like" evidence="3">
    <location>
        <begin position="124"/>
        <end position="174"/>
    </location>
</feature>
<comment type="caution">
    <text evidence="6">The sequence shown here is derived from an EMBL/GenBank/DDBJ whole genome shotgun (WGS) entry which is preliminary data.</text>
</comment>
<evidence type="ECO:0000259" key="5">
    <source>
        <dbReference type="PROSITE" id="PS51294"/>
    </source>
</evidence>
<evidence type="ECO:0000313" key="7">
    <source>
        <dbReference type="Proteomes" id="UP000688137"/>
    </source>
</evidence>
<dbReference type="GO" id="GO:0005634">
    <property type="term" value="C:nucleus"/>
    <property type="evidence" value="ECO:0007669"/>
    <property type="project" value="TreeGrafter"/>
</dbReference>
<dbReference type="PROSITE" id="PS51294">
    <property type="entry name" value="HTH_MYB"/>
    <property type="match status" value="2"/>
</dbReference>
<dbReference type="EMBL" id="CAJJDM010000125">
    <property type="protein sequence ID" value="CAD8103863.1"/>
    <property type="molecule type" value="Genomic_DNA"/>
</dbReference>
<keyword evidence="7" id="KW-1185">Reference proteome</keyword>
<dbReference type="CDD" id="cd00167">
    <property type="entry name" value="SANT"/>
    <property type="match status" value="2"/>
</dbReference>
<dbReference type="GO" id="GO:0000981">
    <property type="term" value="F:DNA-binding transcription factor activity, RNA polymerase II-specific"/>
    <property type="evidence" value="ECO:0007669"/>
    <property type="project" value="TreeGrafter"/>
</dbReference>
<evidence type="ECO:0000259" key="3">
    <source>
        <dbReference type="PROSITE" id="PS50090"/>
    </source>
</evidence>
<feature type="region of interest" description="Disordered" evidence="2">
    <location>
        <begin position="183"/>
        <end position="204"/>
    </location>
</feature>
<feature type="domain" description="Myb-like" evidence="3">
    <location>
        <begin position="73"/>
        <end position="123"/>
    </location>
</feature>
<dbReference type="InterPro" id="IPR017884">
    <property type="entry name" value="SANT_dom"/>
</dbReference>
<dbReference type="InterPro" id="IPR001005">
    <property type="entry name" value="SANT/Myb"/>
</dbReference>
<sequence length="389" mass="47563">MLISEVSATYNQNQRRDNKDVVFKSVYQWNDIAVEQLKQQFHILQGNWKSISQQLNGPSPLECMIKWQSLNPKQTLSRQLWSQEEDEQLKELVKMYGKKWSKICTVMNWRTGKQVRERYLNQLQMHINYEKWTDQEDKMILKLYKKFGTKWSYISSLLNGRPENMVKNRFYATLRRRFQKELDFEDQSQDSEDSQESYNINKYKKKKKQRPYKLINDSIQIKKCQLQDVSPSIFQRITRSKKNNQQQHQIKQENAQVQIKQQNITQNYQKIEKQEYESQSNQLQQQQEIINDQIITNYNQIPQNPIMLFTPLQNIQVPYGYNYLQQQVGQQQYQQYYKFENTIDQNHQYSNQNNNYQQFIQPNFYQKIDNYHLQKRYQQLQQYTYQIYQ</sequence>
<feature type="domain" description="HTH myb-type" evidence="5">
    <location>
        <begin position="131"/>
        <end position="178"/>
    </location>
</feature>
<keyword evidence="1" id="KW-0175">Coiled coil</keyword>
<dbReference type="SMART" id="SM00717">
    <property type="entry name" value="SANT"/>
    <property type="match status" value="3"/>
</dbReference>
<name>A0A8S1PMB0_PARPR</name>
<dbReference type="InterPro" id="IPR017930">
    <property type="entry name" value="Myb_dom"/>
</dbReference>
<dbReference type="AlphaFoldDB" id="A0A8S1PMB0"/>
<organism evidence="6 7">
    <name type="scientific">Paramecium primaurelia</name>
    <dbReference type="NCBI Taxonomy" id="5886"/>
    <lineage>
        <taxon>Eukaryota</taxon>
        <taxon>Sar</taxon>
        <taxon>Alveolata</taxon>
        <taxon>Ciliophora</taxon>
        <taxon>Intramacronucleata</taxon>
        <taxon>Oligohymenophorea</taxon>
        <taxon>Peniculida</taxon>
        <taxon>Parameciidae</taxon>
        <taxon>Paramecium</taxon>
    </lineage>
</organism>
<gene>
    <name evidence="6" type="ORF">PPRIM_AZ9-3.1.T1220071</name>
</gene>
<dbReference type="Pfam" id="PF00249">
    <property type="entry name" value="Myb_DNA-binding"/>
    <property type="match status" value="2"/>
</dbReference>
<feature type="domain" description="SANT" evidence="4">
    <location>
        <begin position="81"/>
        <end position="128"/>
    </location>
</feature>
<feature type="compositionally biased region" description="Acidic residues" evidence="2">
    <location>
        <begin position="183"/>
        <end position="195"/>
    </location>
</feature>
<dbReference type="PANTHER" id="PTHR45614">
    <property type="entry name" value="MYB PROTEIN-RELATED"/>
    <property type="match status" value="1"/>
</dbReference>